<dbReference type="PANTHER" id="PTHR34820:SF4">
    <property type="entry name" value="INNER MEMBRANE PROTEIN YEBZ"/>
    <property type="match status" value="1"/>
</dbReference>
<comment type="subcellular location">
    <subcellularLocation>
        <location evidence="1">Cell membrane</location>
        <topology evidence="1">Multi-pass membrane protein</topology>
    </subcellularLocation>
</comment>
<feature type="transmembrane region" description="Helical" evidence="6">
    <location>
        <begin position="12"/>
        <end position="35"/>
    </location>
</feature>
<dbReference type="GO" id="GO:0005886">
    <property type="term" value="C:plasma membrane"/>
    <property type="evidence" value="ECO:0007669"/>
    <property type="project" value="UniProtKB-SubCell"/>
</dbReference>
<feature type="transmembrane region" description="Helical" evidence="6">
    <location>
        <begin position="94"/>
        <end position="115"/>
    </location>
</feature>
<dbReference type="AlphaFoldDB" id="A0A087RRZ0"/>
<proteinExistence type="predicted"/>
<accession>A0A087RRZ0</accession>
<dbReference type="PANTHER" id="PTHR34820">
    <property type="entry name" value="INNER MEMBRANE PROTEIN YEBZ"/>
    <property type="match status" value="1"/>
</dbReference>
<protein>
    <submittedName>
        <fullName evidence="8">Copper resistance D protein</fullName>
    </submittedName>
</protein>
<dbReference type="GO" id="GO:0006825">
    <property type="term" value="P:copper ion transport"/>
    <property type="evidence" value="ECO:0007669"/>
    <property type="project" value="InterPro"/>
</dbReference>
<evidence type="ECO:0000256" key="6">
    <source>
        <dbReference type="SAM" id="Phobius"/>
    </source>
</evidence>
<dbReference type="InterPro" id="IPR032694">
    <property type="entry name" value="CopC/D"/>
</dbReference>
<keyword evidence="9" id="KW-1185">Reference proteome</keyword>
<evidence type="ECO:0000256" key="2">
    <source>
        <dbReference type="ARBA" id="ARBA00022475"/>
    </source>
</evidence>
<evidence type="ECO:0000313" key="9">
    <source>
        <dbReference type="Proteomes" id="UP000029383"/>
    </source>
</evidence>
<name>A0A087RRZ0_9ARCH</name>
<reference evidence="8 9" key="1">
    <citation type="submission" date="2014-06" db="EMBL/GenBank/DDBJ databases">
        <authorList>
            <person name="Ngugi D.K."/>
            <person name="Blom J."/>
            <person name="Alam I."/>
            <person name="Rashid M."/>
            <person name="Baalawi W."/>
            <person name="Zhang G."/>
            <person name="Hikmawan T."/>
            <person name="Guan Y."/>
            <person name="Antunes A."/>
            <person name="Siam R."/>
            <person name="El-Dorry H."/>
            <person name="Bajic V."/>
            <person name="Stingl U."/>
        </authorList>
    </citation>
    <scope>NUCLEOTIDE SEQUENCE [LARGE SCALE GENOMIC DNA]</scope>
    <source>
        <strain evidence="8">SCGC RSA3</strain>
    </source>
</reference>
<evidence type="ECO:0000259" key="7">
    <source>
        <dbReference type="Pfam" id="PF05425"/>
    </source>
</evidence>
<gene>
    <name evidence="8" type="ORF">SCCGRSA3_02470</name>
</gene>
<keyword evidence="4 6" id="KW-1133">Transmembrane helix</keyword>
<organism evidence="8 9">
    <name type="scientific">Marine Group I thaumarchaeote SCGC RSA3</name>
    <dbReference type="NCBI Taxonomy" id="1503183"/>
    <lineage>
        <taxon>Archaea</taxon>
        <taxon>Nitrososphaerota</taxon>
        <taxon>Marine Group I</taxon>
    </lineage>
</organism>
<dbReference type="Proteomes" id="UP000029383">
    <property type="component" value="Unassembled WGS sequence"/>
</dbReference>
<evidence type="ECO:0000256" key="4">
    <source>
        <dbReference type="ARBA" id="ARBA00022989"/>
    </source>
</evidence>
<dbReference type="Pfam" id="PF05425">
    <property type="entry name" value="CopD"/>
    <property type="match status" value="1"/>
</dbReference>
<dbReference type="EMBL" id="JOTD01000085">
    <property type="protein sequence ID" value="KFM16244.1"/>
    <property type="molecule type" value="Genomic_DNA"/>
</dbReference>
<evidence type="ECO:0000256" key="3">
    <source>
        <dbReference type="ARBA" id="ARBA00022692"/>
    </source>
</evidence>
<evidence type="ECO:0000313" key="8">
    <source>
        <dbReference type="EMBL" id="KFM16244.1"/>
    </source>
</evidence>
<keyword evidence="3 6" id="KW-0812">Transmembrane</keyword>
<comment type="caution">
    <text evidence="8">The sequence shown here is derived from an EMBL/GenBank/DDBJ whole genome shotgun (WGS) entry which is preliminary data.</text>
</comment>
<evidence type="ECO:0000256" key="5">
    <source>
        <dbReference type="ARBA" id="ARBA00023136"/>
    </source>
</evidence>
<dbReference type="InterPro" id="IPR008457">
    <property type="entry name" value="Cu-R_CopD_dom"/>
</dbReference>
<keyword evidence="2" id="KW-1003">Cell membrane</keyword>
<feature type="domain" description="Copper resistance protein D" evidence="7">
    <location>
        <begin position="51"/>
        <end position="131"/>
    </location>
</feature>
<keyword evidence="5 6" id="KW-0472">Membrane</keyword>
<sequence length="178" mass="20108">MAALEQAILTWIHLVAAAIWVGGSLFIGIVFSPLLKTMTNSIEERMQIMIRVGRRFNKVAVPSLIVLMATGLYSSHVLLSKPDLLVATSYGTFLIIKILLVIALIITYIVHVRVIRKDVEDKIMSNQMPEHQIQTLRKKIIILGEITVVFNFPIPYLQPVIFDVTNKLVSKCFVIFFT</sequence>
<feature type="transmembrane region" description="Helical" evidence="6">
    <location>
        <begin position="56"/>
        <end position="74"/>
    </location>
</feature>
<evidence type="ECO:0000256" key="1">
    <source>
        <dbReference type="ARBA" id="ARBA00004651"/>
    </source>
</evidence>